<gene>
    <name evidence="5" type="ORF">SARC_07617</name>
</gene>
<dbReference type="AlphaFoldDB" id="A0A0L0FT92"/>
<dbReference type="Pfam" id="PF02803">
    <property type="entry name" value="Thiolase_C"/>
    <property type="match status" value="1"/>
</dbReference>
<dbReference type="EMBL" id="KQ242210">
    <property type="protein sequence ID" value="KNC80002.1"/>
    <property type="molecule type" value="Genomic_DNA"/>
</dbReference>
<dbReference type="InterPro" id="IPR020613">
    <property type="entry name" value="Thiolase_CS"/>
</dbReference>
<feature type="domain" description="Thiolase C-terminal" evidence="4">
    <location>
        <begin position="1"/>
        <end position="103"/>
    </location>
</feature>
<dbReference type="PROSITE" id="PS00099">
    <property type="entry name" value="THIOLASE_3"/>
    <property type="match status" value="1"/>
</dbReference>
<dbReference type="PANTHER" id="PTHR18919:SF107">
    <property type="entry name" value="ACETYL-COA ACETYLTRANSFERASE, CYTOSOLIC"/>
    <property type="match status" value="1"/>
</dbReference>
<dbReference type="RefSeq" id="XP_014153904.1">
    <property type="nucleotide sequence ID" value="XM_014298429.1"/>
</dbReference>
<evidence type="ECO:0000313" key="5">
    <source>
        <dbReference type="EMBL" id="KNC80002.1"/>
    </source>
</evidence>
<dbReference type="SUPFAM" id="SSF53901">
    <property type="entry name" value="Thiolase-like"/>
    <property type="match status" value="1"/>
</dbReference>
<comment type="similarity">
    <text evidence="1">Belongs to the thiolase-like superfamily. Thiolase family.</text>
</comment>
<evidence type="ECO:0000256" key="2">
    <source>
        <dbReference type="ARBA" id="ARBA00022679"/>
    </source>
</evidence>
<sequence length="126" mass="13438">MGCGPILAVRKALEKAKWNINDVGLFELNEAFAAQCIVVTSELGCDSAKVNVRGGSIAIGHPLGASGARVLCTLIYALRQENKRRGVAALCVGGGMGIAMCVEMSEIITNETERTIRSDWRYIGIP</sequence>
<dbReference type="OrthoDB" id="5404651at2759"/>
<dbReference type="PANTHER" id="PTHR18919">
    <property type="entry name" value="ACETYL-COA C-ACYLTRANSFERASE"/>
    <property type="match status" value="1"/>
</dbReference>
<evidence type="ECO:0000313" key="6">
    <source>
        <dbReference type="Proteomes" id="UP000054560"/>
    </source>
</evidence>
<protein>
    <recommendedName>
        <fullName evidence="4">Thiolase C-terminal domain-containing protein</fullName>
    </recommendedName>
</protein>
<accession>A0A0L0FT92</accession>
<keyword evidence="3" id="KW-0012">Acyltransferase</keyword>
<proteinExistence type="inferred from homology"/>
<reference evidence="5 6" key="1">
    <citation type="submission" date="2011-02" db="EMBL/GenBank/DDBJ databases">
        <title>The Genome Sequence of Sphaeroforma arctica JP610.</title>
        <authorList>
            <consortium name="The Broad Institute Genome Sequencing Platform"/>
            <person name="Russ C."/>
            <person name="Cuomo C."/>
            <person name="Young S.K."/>
            <person name="Zeng Q."/>
            <person name="Gargeya S."/>
            <person name="Alvarado L."/>
            <person name="Berlin A."/>
            <person name="Chapman S.B."/>
            <person name="Chen Z."/>
            <person name="Freedman E."/>
            <person name="Gellesch M."/>
            <person name="Goldberg J."/>
            <person name="Griggs A."/>
            <person name="Gujja S."/>
            <person name="Heilman E."/>
            <person name="Heiman D."/>
            <person name="Howarth C."/>
            <person name="Mehta T."/>
            <person name="Neiman D."/>
            <person name="Pearson M."/>
            <person name="Roberts A."/>
            <person name="Saif S."/>
            <person name="Shea T."/>
            <person name="Shenoy N."/>
            <person name="Sisk P."/>
            <person name="Stolte C."/>
            <person name="Sykes S."/>
            <person name="White J."/>
            <person name="Yandava C."/>
            <person name="Burger G."/>
            <person name="Gray M.W."/>
            <person name="Holland P.W.H."/>
            <person name="King N."/>
            <person name="Lang F.B.F."/>
            <person name="Roger A.J."/>
            <person name="Ruiz-Trillo I."/>
            <person name="Haas B."/>
            <person name="Nusbaum C."/>
            <person name="Birren B."/>
        </authorList>
    </citation>
    <scope>NUCLEOTIDE SEQUENCE [LARGE SCALE GENOMIC DNA]</scope>
    <source>
        <strain evidence="5 6">JP610</strain>
    </source>
</reference>
<dbReference type="InterPro" id="IPR020617">
    <property type="entry name" value="Thiolase_C"/>
</dbReference>
<dbReference type="eggNOG" id="KOG1390">
    <property type="taxonomic scope" value="Eukaryota"/>
</dbReference>
<dbReference type="PROSITE" id="PS00737">
    <property type="entry name" value="THIOLASE_2"/>
    <property type="match status" value="1"/>
</dbReference>
<dbReference type="Proteomes" id="UP000054560">
    <property type="component" value="Unassembled WGS sequence"/>
</dbReference>
<evidence type="ECO:0000259" key="4">
    <source>
        <dbReference type="Pfam" id="PF02803"/>
    </source>
</evidence>
<dbReference type="InterPro" id="IPR020610">
    <property type="entry name" value="Thiolase_AS"/>
</dbReference>
<evidence type="ECO:0000256" key="3">
    <source>
        <dbReference type="ARBA" id="ARBA00023315"/>
    </source>
</evidence>
<organism evidence="5 6">
    <name type="scientific">Sphaeroforma arctica JP610</name>
    <dbReference type="NCBI Taxonomy" id="667725"/>
    <lineage>
        <taxon>Eukaryota</taxon>
        <taxon>Ichthyosporea</taxon>
        <taxon>Ichthyophonida</taxon>
        <taxon>Sphaeroforma</taxon>
    </lineage>
</organism>
<dbReference type="GO" id="GO:0016747">
    <property type="term" value="F:acyltransferase activity, transferring groups other than amino-acyl groups"/>
    <property type="evidence" value="ECO:0007669"/>
    <property type="project" value="InterPro"/>
</dbReference>
<evidence type="ECO:0000256" key="1">
    <source>
        <dbReference type="ARBA" id="ARBA00010982"/>
    </source>
</evidence>
<keyword evidence="2" id="KW-0808">Transferase</keyword>
<dbReference type="STRING" id="667725.A0A0L0FT92"/>
<keyword evidence="6" id="KW-1185">Reference proteome</keyword>
<name>A0A0L0FT92_9EUKA</name>
<dbReference type="Gene3D" id="3.40.47.10">
    <property type="match status" value="1"/>
</dbReference>
<dbReference type="GeneID" id="25908121"/>
<dbReference type="InterPro" id="IPR016039">
    <property type="entry name" value="Thiolase-like"/>
</dbReference>